<dbReference type="InterPro" id="IPR029070">
    <property type="entry name" value="Chitinase_insertion_sf"/>
</dbReference>
<comment type="caution">
    <text evidence="2">The sequence shown here is derived from an EMBL/GenBank/DDBJ whole genome shotgun (WGS) entry which is preliminary data.</text>
</comment>
<dbReference type="Gene3D" id="3.20.20.80">
    <property type="entry name" value="Glycosidases"/>
    <property type="match status" value="1"/>
</dbReference>
<evidence type="ECO:0000313" key="3">
    <source>
        <dbReference type="Proteomes" id="UP000801492"/>
    </source>
</evidence>
<dbReference type="InterPro" id="IPR011583">
    <property type="entry name" value="Chitinase_II/V-like_cat"/>
</dbReference>
<dbReference type="GO" id="GO:0005576">
    <property type="term" value="C:extracellular region"/>
    <property type="evidence" value="ECO:0007669"/>
    <property type="project" value="TreeGrafter"/>
</dbReference>
<reference evidence="2" key="1">
    <citation type="submission" date="2019-08" db="EMBL/GenBank/DDBJ databases">
        <title>The genome of the North American firefly Photinus pyralis.</title>
        <authorList>
            <consortium name="Photinus pyralis genome working group"/>
            <person name="Fallon T.R."/>
            <person name="Sander Lower S.E."/>
            <person name="Weng J.-K."/>
        </authorList>
    </citation>
    <scope>NUCLEOTIDE SEQUENCE</scope>
    <source>
        <strain evidence="2">TRF0915ILg1</strain>
        <tissue evidence="2">Whole body</tissue>
    </source>
</reference>
<dbReference type="AlphaFoldDB" id="A0A8K0DHN0"/>
<keyword evidence="3" id="KW-1185">Reference proteome</keyword>
<dbReference type="Pfam" id="PF00704">
    <property type="entry name" value="Glyco_hydro_18"/>
    <property type="match status" value="1"/>
</dbReference>
<dbReference type="SUPFAM" id="SSF51445">
    <property type="entry name" value="(Trans)glycosidases"/>
    <property type="match status" value="1"/>
</dbReference>
<dbReference type="PANTHER" id="PTHR11177">
    <property type="entry name" value="CHITINASE"/>
    <property type="match status" value="1"/>
</dbReference>
<dbReference type="GO" id="GO:0008061">
    <property type="term" value="F:chitin binding"/>
    <property type="evidence" value="ECO:0007669"/>
    <property type="project" value="InterPro"/>
</dbReference>
<dbReference type="PROSITE" id="PS51910">
    <property type="entry name" value="GH18_2"/>
    <property type="match status" value="1"/>
</dbReference>
<dbReference type="Gene3D" id="3.10.50.10">
    <property type="match status" value="1"/>
</dbReference>
<sequence length="443" mass="51394">MGCIWTLELDSPSNITEKHLYFHLKTTNRFGTTQVNQTYSQSQAVGSYNSSENCLYIVPANTTHPSSTSIVDQKSPYKVVCYVEVPNTRRSEAKINPLDNIDYSLCTHLVYLDADIDTQYKTLELEYSSLKTASELHRQLTNLRTKGVKILLGFSGWAAYRGIKYSNLINDRVARKQFAINAAGFLEKHNFDGFELRWFYPKDWEIHDYYEPDKIAFAEFVKELHAVFTQKRLLLSLVVPREKRDIDACYDLSTLSGYLDWITMNTVVYYRRWRLTAHTAPLYSKNEDKYPTANINFTVYHIMEKVEDKSKLLLRVSVRGELYSLLSTADHGLNAKTINSTFVSYYEMCNLMDKQWTVVQDPEKRKGPYAYFNTKWITFDDPAMARHKSEYVKNMGLGGVGIYIQYDDFNNTCSCESYPMLNAVNRVLRNYRVSDPNCQFPPI</sequence>
<dbReference type="InterPro" id="IPR001223">
    <property type="entry name" value="Glyco_hydro18_cat"/>
</dbReference>
<organism evidence="2 3">
    <name type="scientific">Ignelater luminosus</name>
    <name type="common">Cucubano</name>
    <name type="synonym">Pyrophorus luminosus</name>
    <dbReference type="NCBI Taxonomy" id="2038154"/>
    <lineage>
        <taxon>Eukaryota</taxon>
        <taxon>Metazoa</taxon>
        <taxon>Ecdysozoa</taxon>
        <taxon>Arthropoda</taxon>
        <taxon>Hexapoda</taxon>
        <taxon>Insecta</taxon>
        <taxon>Pterygota</taxon>
        <taxon>Neoptera</taxon>
        <taxon>Endopterygota</taxon>
        <taxon>Coleoptera</taxon>
        <taxon>Polyphaga</taxon>
        <taxon>Elateriformia</taxon>
        <taxon>Elateroidea</taxon>
        <taxon>Elateridae</taxon>
        <taxon>Agrypninae</taxon>
        <taxon>Pyrophorini</taxon>
        <taxon>Ignelater</taxon>
    </lineage>
</organism>
<dbReference type="Proteomes" id="UP000801492">
    <property type="component" value="Unassembled WGS sequence"/>
</dbReference>
<dbReference type="GO" id="GO:0004568">
    <property type="term" value="F:chitinase activity"/>
    <property type="evidence" value="ECO:0007669"/>
    <property type="project" value="TreeGrafter"/>
</dbReference>
<dbReference type="EMBL" id="VTPC01002027">
    <property type="protein sequence ID" value="KAF2900730.1"/>
    <property type="molecule type" value="Genomic_DNA"/>
</dbReference>
<dbReference type="OrthoDB" id="73875at2759"/>
<dbReference type="GO" id="GO:0005975">
    <property type="term" value="P:carbohydrate metabolic process"/>
    <property type="evidence" value="ECO:0007669"/>
    <property type="project" value="InterPro"/>
</dbReference>
<protein>
    <recommendedName>
        <fullName evidence="1">GH18 domain-containing protein</fullName>
    </recommendedName>
</protein>
<accession>A0A8K0DHN0</accession>
<dbReference type="InterPro" id="IPR017853">
    <property type="entry name" value="GH"/>
</dbReference>
<proteinExistence type="predicted"/>
<feature type="domain" description="GH18" evidence="1">
    <location>
        <begin position="77"/>
        <end position="431"/>
    </location>
</feature>
<name>A0A8K0DHN0_IGNLU</name>
<dbReference type="SUPFAM" id="SSF54556">
    <property type="entry name" value="Chitinase insertion domain"/>
    <property type="match status" value="1"/>
</dbReference>
<evidence type="ECO:0000313" key="2">
    <source>
        <dbReference type="EMBL" id="KAF2900730.1"/>
    </source>
</evidence>
<dbReference type="InterPro" id="IPR050314">
    <property type="entry name" value="Glycosyl_Hydrlase_18"/>
</dbReference>
<dbReference type="SMART" id="SM00636">
    <property type="entry name" value="Glyco_18"/>
    <property type="match status" value="1"/>
</dbReference>
<dbReference type="PANTHER" id="PTHR11177:SF359">
    <property type="entry name" value="CHITINASE 10-RELATED"/>
    <property type="match status" value="1"/>
</dbReference>
<gene>
    <name evidence="2" type="ORF">ILUMI_05455</name>
</gene>
<dbReference type="GO" id="GO:0006032">
    <property type="term" value="P:chitin catabolic process"/>
    <property type="evidence" value="ECO:0007669"/>
    <property type="project" value="TreeGrafter"/>
</dbReference>
<evidence type="ECO:0000259" key="1">
    <source>
        <dbReference type="PROSITE" id="PS51910"/>
    </source>
</evidence>